<keyword evidence="6 12" id="KW-0479">Metal-binding</keyword>
<dbReference type="PANTHER" id="PTHR18952">
    <property type="entry name" value="CARBONIC ANHYDRASE"/>
    <property type="match status" value="1"/>
</dbReference>
<dbReference type="OrthoDB" id="429145at2759"/>
<evidence type="ECO:0000313" key="14">
    <source>
        <dbReference type="EMBL" id="CAE1293117.1"/>
    </source>
</evidence>
<comment type="function">
    <text evidence="12">Reversible hydration of carbon dioxide.</text>
</comment>
<comment type="caution">
    <text evidence="14">The sequence shown here is derived from an EMBL/GenBank/DDBJ whole genome shotgun (WGS) entry which is preliminary data.</text>
</comment>
<keyword evidence="10 12" id="KW-0456">Lyase</keyword>
<dbReference type="GO" id="GO:0008270">
    <property type="term" value="F:zinc ion binding"/>
    <property type="evidence" value="ECO:0007669"/>
    <property type="project" value="UniProtKB-UniRule"/>
</dbReference>
<feature type="domain" description="Alpha-carbonic anhydrase" evidence="13">
    <location>
        <begin position="5"/>
        <end position="258"/>
    </location>
</feature>
<evidence type="ECO:0000256" key="12">
    <source>
        <dbReference type="RuleBase" id="RU367011"/>
    </source>
</evidence>
<proteinExistence type="inferred from homology"/>
<evidence type="ECO:0000256" key="5">
    <source>
        <dbReference type="ARBA" id="ARBA00022530"/>
    </source>
</evidence>
<evidence type="ECO:0000256" key="7">
    <source>
        <dbReference type="ARBA" id="ARBA00022737"/>
    </source>
</evidence>
<comment type="subcellular location">
    <subcellularLocation>
        <location evidence="2">Secreted</location>
        <location evidence="2">Extracellular space</location>
        <location evidence="2">Extracellular matrix</location>
    </subcellularLocation>
</comment>
<evidence type="ECO:0000256" key="6">
    <source>
        <dbReference type="ARBA" id="ARBA00022723"/>
    </source>
</evidence>
<evidence type="ECO:0000256" key="11">
    <source>
        <dbReference type="ARBA" id="ARBA00048348"/>
    </source>
</evidence>
<dbReference type="PANTHER" id="PTHR18952:SF141">
    <property type="entry name" value="CARBONIC ANHYDRASE"/>
    <property type="match status" value="1"/>
</dbReference>
<keyword evidence="5" id="KW-0964">Secreted</keyword>
<evidence type="ECO:0000259" key="13">
    <source>
        <dbReference type="PROSITE" id="PS51144"/>
    </source>
</evidence>
<evidence type="ECO:0000256" key="10">
    <source>
        <dbReference type="ARBA" id="ARBA00023239"/>
    </source>
</evidence>
<name>A0A812DAY7_ACAPH</name>
<evidence type="ECO:0000256" key="1">
    <source>
        <dbReference type="ARBA" id="ARBA00001947"/>
    </source>
</evidence>
<dbReference type="PROSITE" id="PS51144">
    <property type="entry name" value="ALPHA_CA_2"/>
    <property type="match status" value="1"/>
</dbReference>
<dbReference type="SUPFAM" id="SSF51069">
    <property type="entry name" value="Carbonic anhydrase"/>
    <property type="match status" value="1"/>
</dbReference>
<evidence type="ECO:0000256" key="9">
    <source>
        <dbReference type="ARBA" id="ARBA00022837"/>
    </source>
</evidence>
<dbReference type="Pfam" id="PF00194">
    <property type="entry name" value="Carb_anhydrase"/>
    <property type="match status" value="1"/>
</dbReference>
<keyword evidence="5" id="KW-0272">Extracellular matrix</keyword>
<reference evidence="14" key="1">
    <citation type="submission" date="2021-01" db="EMBL/GenBank/DDBJ databases">
        <authorList>
            <person name="Li R."/>
            <person name="Bekaert M."/>
        </authorList>
    </citation>
    <scope>NUCLEOTIDE SEQUENCE</scope>
    <source>
        <strain evidence="14">Farmed</strain>
    </source>
</reference>
<protein>
    <recommendedName>
        <fullName evidence="4 12">Carbonic anhydrase</fullName>
        <ecNumber evidence="4 12">4.2.1.1</ecNumber>
    </recommendedName>
</protein>
<gene>
    <name evidence="14" type="ORF">SPHA_49651</name>
</gene>
<evidence type="ECO:0000256" key="2">
    <source>
        <dbReference type="ARBA" id="ARBA00004498"/>
    </source>
</evidence>
<evidence type="ECO:0000313" key="15">
    <source>
        <dbReference type="Proteomes" id="UP000597762"/>
    </source>
</evidence>
<dbReference type="InterPro" id="IPR036398">
    <property type="entry name" value="CA_dom_sf"/>
</dbReference>
<comment type="cofactor">
    <cofactor evidence="1 12">
        <name>Zn(2+)</name>
        <dbReference type="ChEBI" id="CHEBI:29105"/>
    </cofactor>
</comment>
<accession>A0A812DAY7</accession>
<evidence type="ECO:0000256" key="4">
    <source>
        <dbReference type="ARBA" id="ARBA00012925"/>
    </source>
</evidence>
<dbReference type="GO" id="GO:0005737">
    <property type="term" value="C:cytoplasm"/>
    <property type="evidence" value="ECO:0007669"/>
    <property type="project" value="TreeGrafter"/>
</dbReference>
<organism evidence="14 15">
    <name type="scientific">Acanthosepion pharaonis</name>
    <name type="common">Pharaoh cuttlefish</name>
    <name type="synonym">Sepia pharaonis</name>
    <dbReference type="NCBI Taxonomy" id="158019"/>
    <lineage>
        <taxon>Eukaryota</taxon>
        <taxon>Metazoa</taxon>
        <taxon>Spiralia</taxon>
        <taxon>Lophotrochozoa</taxon>
        <taxon>Mollusca</taxon>
        <taxon>Cephalopoda</taxon>
        <taxon>Coleoidea</taxon>
        <taxon>Decapodiformes</taxon>
        <taxon>Sepiida</taxon>
        <taxon>Sepiina</taxon>
        <taxon>Sepiidae</taxon>
        <taxon>Acanthosepion</taxon>
    </lineage>
</organism>
<evidence type="ECO:0000256" key="8">
    <source>
        <dbReference type="ARBA" id="ARBA00022833"/>
    </source>
</evidence>
<dbReference type="InterPro" id="IPR023561">
    <property type="entry name" value="Carbonic_anhydrase_a-class"/>
</dbReference>
<dbReference type="Proteomes" id="UP000597762">
    <property type="component" value="Unassembled WGS sequence"/>
</dbReference>
<dbReference type="PROSITE" id="PS00162">
    <property type="entry name" value="ALPHA_CA_1"/>
    <property type="match status" value="1"/>
</dbReference>
<keyword evidence="9" id="KW-0106">Calcium</keyword>
<sequence length="258" mass="28320">MCAAATWGYDKGNGPSVWYKNFPKAGGNRQSPVNIDSKTCKSHTFSHPLKANYSSEANMEVTNNGFTFVATIKGENTISGGPLETTPYKLHSFHFHWGSDDSHGSEHTIDNKSYPAELHLVHWNYQKYPDFAEAAAAEDGLSVLGILLKVGEANPVLQALCDAMDKVQACDSKHTLDQAFDLASLVPEDSIKFFTYPGSLTTPPCHESVTWLVSKEMLSCSKEQLSHFRALIGKNTAPLVNNYRPVLALCNRSVCSCD</sequence>
<keyword evidence="15" id="KW-1185">Reference proteome</keyword>
<evidence type="ECO:0000256" key="3">
    <source>
        <dbReference type="ARBA" id="ARBA00010718"/>
    </source>
</evidence>
<keyword evidence="7" id="KW-0677">Repeat</keyword>
<dbReference type="EC" id="4.2.1.1" evidence="4 12"/>
<dbReference type="EMBL" id="CAHIKZ030002866">
    <property type="protein sequence ID" value="CAE1293117.1"/>
    <property type="molecule type" value="Genomic_DNA"/>
</dbReference>
<dbReference type="GO" id="GO:0004089">
    <property type="term" value="F:carbonate dehydratase activity"/>
    <property type="evidence" value="ECO:0007669"/>
    <property type="project" value="UniProtKB-UniRule"/>
</dbReference>
<comment type="catalytic activity">
    <reaction evidence="11 12">
        <text>hydrogencarbonate + H(+) = CO2 + H2O</text>
        <dbReference type="Rhea" id="RHEA:10748"/>
        <dbReference type="ChEBI" id="CHEBI:15377"/>
        <dbReference type="ChEBI" id="CHEBI:15378"/>
        <dbReference type="ChEBI" id="CHEBI:16526"/>
        <dbReference type="ChEBI" id="CHEBI:17544"/>
        <dbReference type="EC" id="4.2.1.1"/>
    </reaction>
</comment>
<keyword evidence="8 12" id="KW-0862">Zinc</keyword>
<dbReference type="SMART" id="SM01057">
    <property type="entry name" value="Carb_anhydrase"/>
    <property type="match status" value="1"/>
</dbReference>
<dbReference type="Gene3D" id="3.10.200.10">
    <property type="entry name" value="Alpha carbonic anhydrase"/>
    <property type="match status" value="1"/>
</dbReference>
<dbReference type="AlphaFoldDB" id="A0A812DAY7"/>
<comment type="similarity">
    <text evidence="3 12">Belongs to the alpha-carbonic anhydrase family.</text>
</comment>
<dbReference type="InterPro" id="IPR018338">
    <property type="entry name" value="Carbonic_anhydrase_a-class_CS"/>
</dbReference>
<dbReference type="InterPro" id="IPR001148">
    <property type="entry name" value="CA_dom"/>
</dbReference>